<evidence type="ECO:0000259" key="8">
    <source>
        <dbReference type="Pfam" id="PF00696"/>
    </source>
</evidence>
<evidence type="ECO:0000313" key="10">
    <source>
        <dbReference type="Proteomes" id="UP000054016"/>
    </source>
</evidence>
<dbReference type="EC" id="2.7.2.4" evidence="6"/>
<dbReference type="GO" id="GO:0005524">
    <property type="term" value="F:ATP binding"/>
    <property type="evidence" value="ECO:0007669"/>
    <property type="project" value="UniProtKB-KW"/>
</dbReference>
<comment type="catalytic activity">
    <reaction evidence="6">
        <text>L-aspartate + ATP = 4-phospho-L-aspartate + ADP</text>
        <dbReference type="Rhea" id="RHEA:23776"/>
        <dbReference type="ChEBI" id="CHEBI:29991"/>
        <dbReference type="ChEBI" id="CHEBI:30616"/>
        <dbReference type="ChEBI" id="CHEBI:57535"/>
        <dbReference type="ChEBI" id="CHEBI:456216"/>
        <dbReference type="EC" id="2.7.2.4"/>
    </reaction>
</comment>
<keyword evidence="3" id="KW-0547">Nucleotide-binding</keyword>
<dbReference type="Gene3D" id="3.40.1160.10">
    <property type="entry name" value="Acetylglutamate kinase-like"/>
    <property type="match status" value="1"/>
</dbReference>
<dbReference type="SUPFAM" id="SSF55021">
    <property type="entry name" value="ACT-like"/>
    <property type="match status" value="1"/>
</dbReference>
<comment type="pathway">
    <text evidence="7">Amino-acid biosynthesis; L-threonine biosynthesis; L-threonine from L-aspartate: step 1/5.</text>
</comment>
<dbReference type="InterPro" id="IPR036393">
    <property type="entry name" value="AceGlu_kinase-like_sf"/>
</dbReference>
<dbReference type="PANTHER" id="PTHR21499">
    <property type="entry name" value="ASPARTATE KINASE"/>
    <property type="match status" value="1"/>
</dbReference>
<evidence type="ECO:0000256" key="6">
    <source>
        <dbReference type="RuleBase" id="RU003448"/>
    </source>
</evidence>
<dbReference type="AlphaFoldDB" id="A0A0M0BVD3"/>
<dbReference type="PROSITE" id="PS00324">
    <property type="entry name" value="ASPARTOKINASE"/>
    <property type="match status" value="1"/>
</dbReference>
<dbReference type="Proteomes" id="UP000054016">
    <property type="component" value="Unassembled WGS sequence"/>
</dbReference>
<dbReference type="InterPro" id="IPR018042">
    <property type="entry name" value="Aspartate_kinase_CS"/>
</dbReference>
<reference evidence="10" key="1">
    <citation type="submission" date="2015-06" db="EMBL/GenBank/DDBJ databases">
        <title>New insights into the roles of widespread benthic archaea in carbon and nitrogen cycling.</title>
        <authorList>
            <person name="Lazar C.S."/>
            <person name="Baker B.J."/>
            <person name="Seitz K.W."/>
            <person name="Hyde A.S."/>
            <person name="Dick G.J."/>
            <person name="Hinrichs K.-U."/>
            <person name="Teske A.P."/>
        </authorList>
    </citation>
    <scope>NUCLEOTIDE SEQUENCE [LARGE SCALE GENOMIC DNA]</scope>
</reference>
<dbReference type="Pfam" id="PF00696">
    <property type="entry name" value="AA_kinase"/>
    <property type="match status" value="1"/>
</dbReference>
<comment type="similarity">
    <text evidence="1 6">Belongs to the aspartokinase family.</text>
</comment>
<keyword evidence="5" id="KW-0067">ATP-binding</keyword>
<dbReference type="CDD" id="cd04234">
    <property type="entry name" value="AAK_AK"/>
    <property type="match status" value="1"/>
</dbReference>
<keyword evidence="4 6" id="KW-0418">Kinase</keyword>
<dbReference type="GO" id="GO:0004072">
    <property type="term" value="F:aspartate kinase activity"/>
    <property type="evidence" value="ECO:0007669"/>
    <property type="project" value="UniProtKB-EC"/>
</dbReference>
<dbReference type="Gene3D" id="3.30.2130.10">
    <property type="entry name" value="VC0802-like"/>
    <property type="match status" value="1"/>
</dbReference>
<name>A0A0M0BVD3_9ARCH</name>
<keyword evidence="7" id="KW-0028">Amino-acid biosynthesis</keyword>
<evidence type="ECO:0000256" key="7">
    <source>
        <dbReference type="RuleBase" id="RU004249"/>
    </source>
</evidence>
<dbReference type="InterPro" id="IPR001048">
    <property type="entry name" value="Asp/Glu/Uridylate_kinase"/>
</dbReference>
<sequence>MKNGNSCKKIVVKFGGSSLADHAKLSKAVTAVTKEAAKGTQITVVVSAMGKTTDILMNTMKNTSNGKLEKHELDEILSMGERTSVRVFAAALRTNGVESCYIDPTDDKWPIITDAAFSNANPLLEECTTRIQKHVLPIVENRVVPVIAGFVGRTTDGKITTLGRGGSDTTAFILAEALQADEVALITNADGIMSGDPKIITNPTPLPEIDVSTLVGLADSGAKFIHSKALKYKPPSIPVKVINHAHGDLGQEGTLITGALATDLDVEIAHPSPVAEITIVGNKISEKPQIILDILEKTEAHTSLLGMSMNQNSVILYVAQQENMGKLFNQIHNITLNNPETIAMAVKKDIAFLKTSGVGLEETHGLIGKISENLRVNQINIYGILTITSSILLFVDWREREKALQLIRSSLKKPLLNKNLKRSEKP</sequence>
<evidence type="ECO:0000256" key="1">
    <source>
        <dbReference type="ARBA" id="ARBA00010122"/>
    </source>
</evidence>
<comment type="pathway">
    <text evidence="7">Amino-acid biosynthesis; L-lysine biosynthesis via DAP pathway; (S)-tetrahydrodipicolinate from L-aspartate: step 1/4.</text>
</comment>
<keyword evidence="2 6" id="KW-0808">Transferase</keyword>
<evidence type="ECO:0000256" key="5">
    <source>
        <dbReference type="ARBA" id="ARBA00022840"/>
    </source>
</evidence>
<dbReference type="GO" id="GO:0009090">
    <property type="term" value="P:homoserine biosynthetic process"/>
    <property type="evidence" value="ECO:0007669"/>
    <property type="project" value="TreeGrafter"/>
</dbReference>
<dbReference type="InterPro" id="IPR001341">
    <property type="entry name" value="Asp_kinase"/>
</dbReference>
<dbReference type="UniPathway" id="UPA00034">
    <property type="reaction ID" value="UER00015"/>
</dbReference>
<accession>A0A0M0BVD3</accession>
<dbReference type="SUPFAM" id="SSF53633">
    <property type="entry name" value="Carbamate kinase-like"/>
    <property type="match status" value="1"/>
</dbReference>
<dbReference type="PATRIC" id="fig|1685125.3.peg.754"/>
<evidence type="ECO:0000313" key="9">
    <source>
        <dbReference type="EMBL" id="KON32414.1"/>
    </source>
</evidence>
<dbReference type="UniPathway" id="UPA00051">
    <property type="reaction ID" value="UER00462"/>
</dbReference>
<dbReference type="PANTHER" id="PTHR21499:SF70">
    <property type="entry name" value="ASPARTOKINASE"/>
    <property type="match status" value="1"/>
</dbReference>
<dbReference type="InterPro" id="IPR045865">
    <property type="entry name" value="ACT-like_dom_sf"/>
</dbReference>
<dbReference type="GO" id="GO:0005829">
    <property type="term" value="C:cytosol"/>
    <property type="evidence" value="ECO:0007669"/>
    <property type="project" value="TreeGrafter"/>
</dbReference>
<dbReference type="NCBIfam" id="NF005159">
    <property type="entry name" value="PRK06635.2-3"/>
    <property type="match status" value="1"/>
</dbReference>
<proteinExistence type="inferred from homology"/>
<dbReference type="GO" id="GO:0009088">
    <property type="term" value="P:threonine biosynthetic process"/>
    <property type="evidence" value="ECO:0007669"/>
    <property type="project" value="UniProtKB-UniPathway"/>
</dbReference>
<organism evidence="9 10">
    <name type="scientific">miscellaneous Crenarchaeota group-1 archaeon SG8-32-3</name>
    <dbReference type="NCBI Taxonomy" id="1685125"/>
    <lineage>
        <taxon>Archaea</taxon>
        <taxon>Candidatus Bathyarchaeota</taxon>
        <taxon>MCG-1</taxon>
    </lineage>
</organism>
<feature type="domain" description="Aspartate/glutamate/uridylate kinase" evidence="8">
    <location>
        <begin position="8"/>
        <end position="243"/>
    </location>
</feature>
<evidence type="ECO:0000256" key="3">
    <source>
        <dbReference type="ARBA" id="ARBA00022741"/>
    </source>
</evidence>
<dbReference type="EMBL" id="LFWV01000002">
    <property type="protein sequence ID" value="KON32414.1"/>
    <property type="molecule type" value="Genomic_DNA"/>
</dbReference>
<comment type="caution">
    <text evidence="9">The sequence shown here is derived from an EMBL/GenBank/DDBJ whole genome shotgun (WGS) entry which is preliminary data.</text>
</comment>
<evidence type="ECO:0000256" key="2">
    <source>
        <dbReference type="ARBA" id="ARBA00022679"/>
    </source>
</evidence>
<gene>
    <name evidence="9" type="ORF">AC478_00235</name>
</gene>
<protein>
    <recommendedName>
        <fullName evidence="6">Aspartokinase</fullName>
        <ecNumber evidence="6">2.7.2.4</ecNumber>
    </recommendedName>
</protein>
<dbReference type="UniPathway" id="UPA00050">
    <property type="reaction ID" value="UER00461"/>
</dbReference>
<dbReference type="NCBIfam" id="TIGR00657">
    <property type="entry name" value="asp_kinases"/>
    <property type="match status" value="1"/>
</dbReference>
<comment type="pathway">
    <text evidence="7">Amino-acid biosynthesis; L-methionine biosynthesis via de novo pathway; L-homoserine from L-aspartate: step 1/3.</text>
</comment>
<evidence type="ECO:0000256" key="4">
    <source>
        <dbReference type="ARBA" id="ARBA00022777"/>
    </source>
</evidence>
<dbReference type="GO" id="GO:0009089">
    <property type="term" value="P:lysine biosynthetic process via diaminopimelate"/>
    <property type="evidence" value="ECO:0007669"/>
    <property type="project" value="UniProtKB-UniPathway"/>
</dbReference>